<dbReference type="PANTHER" id="PTHR37809">
    <property type="entry name" value="RIBOSOMAL PROTEIN S12 METHYLTHIOTRANSFERASE ACCESSORY FACTOR YCAO"/>
    <property type="match status" value="1"/>
</dbReference>
<keyword evidence="3" id="KW-1185">Reference proteome</keyword>
<comment type="caution">
    <text evidence="2">The sequence shown here is derived from an EMBL/GenBank/DDBJ whole genome shotgun (WGS) entry which is preliminary data.</text>
</comment>
<evidence type="ECO:0000259" key="1">
    <source>
        <dbReference type="PROSITE" id="PS51664"/>
    </source>
</evidence>
<dbReference type="Gene3D" id="3.30.1330.230">
    <property type="match status" value="2"/>
</dbReference>
<dbReference type="Pfam" id="PF02624">
    <property type="entry name" value="YcaO"/>
    <property type="match status" value="1"/>
</dbReference>
<organism evidence="2 3">
    <name type="scientific">Streptomyces fuscichromogenes</name>
    <dbReference type="NCBI Taxonomy" id="1324013"/>
    <lineage>
        <taxon>Bacteria</taxon>
        <taxon>Bacillati</taxon>
        <taxon>Actinomycetota</taxon>
        <taxon>Actinomycetes</taxon>
        <taxon>Kitasatosporales</taxon>
        <taxon>Streptomycetaceae</taxon>
        <taxon>Streptomyces</taxon>
    </lineage>
</organism>
<dbReference type="InterPro" id="IPR003776">
    <property type="entry name" value="YcaO-like_dom"/>
</dbReference>
<reference evidence="2" key="1">
    <citation type="journal article" date="2014" name="Int. J. Syst. Evol. Microbiol.">
        <title>Complete genome sequence of Corynebacterium casei LMG S-19264T (=DSM 44701T), isolated from a smear-ripened cheese.</title>
        <authorList>
            <consortium name="US DOE Joint Genome Institute (JGI-PGF)"/>
            <person name="Walter F."/>
            <person name="Albersmeier A."/>
            <person name="Kalinowski J."/>
            <person name="Ruckert C."/>
        </authorList>
    </citation>
    <scope>NUCLEOTIDE SEQUENCE</scope>
    <source>
        <strain evidence="2">CGMCC 4.7110</strain>
    </source>
</reference>
<dbReference type="NCBIfam" id="TIGR00702">
    <property type="entry name" value="YcaO-type kinase domain"/>
    <property type="match status" value="1"/>
</dbReference>
<name>A0A917UHY9_9ACTN</name>
<accession>A0A917UHY9</accession>
<protein>
    <recommendedName>
        <fullName evidence="1">YcaO domain-containing protein</fullName>
    </recommendedName>
</protein>
<dbReference type="PANTHER" id="PTHR37809:SF1">
    <property type="entry name" value="RIBOSOMAL PROTEIN S12 METHYLTHIOTRANSFERASE ACCESSORY FACTOR YCAO"/>
    <property type="match status" value="1"/>
</dbReference>
<sequence>MMELSLDTIRSAATAKGHRHGTDRLVPPRETFERVRPHFAEIGLTRVANVTGLDVLGIPVVLSVRPNSRSLAVHQGKGLTLDAARASCVMESLERWHAENMTLPLRLGTPREMAQQGQVLDLDRHELFQSHDFRDRRLLWVEGRELTGGARVWVPYNLVTMDFRCDGFDLLGHGTVPPWGNSNGLASGNHPMEALAHALCELVERDTFIRDSMQPVAPRNTMDLATVDDPACRQVLDVFLSAGLEVAVRDLTPDLGIPTFECSIGEDPRTSHSPLPVNTGWGTHLRREIALLRALTEAAQTRLTFISGARDDLPRNVYDSQRDKLRLTAKWNEMRKSSGTRAFHETPSHPHDTFEQDVLKIVDALRERGQSQIVVVDLTKPHIEIPVMKVLVPGLLAPME</sequence>
<gene>
    <name evidence="2" type="ORF">GCM10011578_005320</name>
</gene>
<dbReference type="EMBL" id="BMML01000001">
    <property type="protein sequence ID" value="GGM88714.1"/>
    <property type="molecule type" value="Genomic_DNA"/>
</dbReference>
<feature type="domain" description="YcaO" evidence="1">
    <location>
        <begin position="76"/>
        <end position="400"/>
    </location>
</feature>
<dbReference type="Proteomes" id="UP000653411">
    <property type="component" value="Unassembled WGS sequence"/>
</dbReference>
<proteinExistence type="predicted"/>
<evidence type="ECO:0000313" key="3">
    <source>
        <dbReference type="Proteomes" id="UP000653411"/>
    </source>
</evidence>
<evidence type="ECO:0000313" key="2">
    <source>
        <dbReference type="EMBL" id="GGM88714.1"/>
    </source>
</evidence>
<dbReference type="PROSITE" id="PS51664">
    <property type="entry name" value="YCAO"/>
    <property type="match status" value="1"/>
</dbReference>
<reference evidence="2" key="2">
    <citation type="submission" date="2020-09" db="EMBL/GenBank/DDBJ databases">
        <authorList>
            <person name="Sun Q."/>
            <person name="Zhou Y."/>
        </authorList>
    </citation>
    <scope>NUCLEOTIDE SEQUENCE</scope>
    <source>
        <strain evidence="2">CGMCC 4.7110</strain>
    </source>
</reference>
<dbReference type="AlphaFoldDB" id="A0A917UHY9"/>